<accession>A0ABU8MA75</accession>
<keyword evidence="1" id="KW-0805">Transcription regulation</keyword>
<dbReference type="Pfam" id="PF12833">
    <property type="entry name" value="HTH_18"/>
    <property type="match status" value="1"/>
</dbReference>
<evidence type="ECO:0000256" key="2">
    <source>
        <dbReference type="ARBA" id="ARBA00023125"/>
    </source>
</evidence>
<evidence type="ECO:0000313" key="5">
    <source>
        <dbReference type="EMBL" id="MEJ2863789.1"/>
    </source>
</evidence>
<dbReference type="InterPro" id="IPR009057">
    <property type="entry name" value="Homeodomain-like_sf"/>
</dbReference>
<dbReference type="InterPro" id="IPR018060">
    <property type="entry name" value="HTH_AraC"/>
</dbReference>
<keyword evidence="3" id="KW-0804">Transcription</keyword>
<dbReference type="EMBL" id="JBBEGM010000009">
    <property type="protein sequence ID" value="MEJ2863789.1"/>
    <property type="molecule type" value="Genomic_DNA"/>
</dbReference>
<feature type="domain" description="HTH araC/xylS-type" evidence="4">
    <location>
        <begin position="223"/>
        <end position="325"/>
    </location>
</feature>
<gene>
    <name evidence="5" type="ORF">WCD58_21710</name>
</gene>
<dbReference type="InterPro" id="IPR035418">
    <property type="entry name" value="AraC-bd_2"/>
</dbReference>
<dbReference type="Gene3D" id="1.10.10.60">
    <property type="entry name" value="Homeodomain-like"/>
    <property type="match status" value="1"/>
</dbReference>
<reference evidence="5 6" key="1">
    <citation type="submission" date="2024-03" db="EMBL/GenBank/DDBJ databases">
        <title>Actinomycetospora sp. OC33-EN07, a novel actinomycete isolated from wild orchid (Aerides multiflora).</title>
        <authorList>
            <person name="Suriyachadkun C."/>
        </authorList>
    </citation>
    <scope>NUCLEOTIDE SEQUENCE [LARGE SCALE GENOMIC DNA]</scope>
    <source>
        <strain evidence="5 6">OC33-EN07</strain>
    </source>
</reference>
<proteinExistence type="predicted"/>
<evidence type="ECO:0000256" key="1">
    <source>
        <dbReference type="ARBA" id="ARBA00023015"/>
    </source>
</evidence>
<organism evidence="5 6">
    <name type="scientific">Actinomycetospora flava</name>
    <dbReference type="NCBI Taxonomy" id="3129232"/>
    <lineage>
        <taxon>Bacteria</taxon>
        <taxon>Bacillati</taxon>
        <taxon>Actinomycetota</taxon>
        <taxon>Actinomycetes</taxon>
        <taxon>Pseudonocardiales</taxon>
        <taxon>Pseudonocardiaceae</taxon>
        <taxon>Actinomycetospora</taxon>
    </lineage>
</organism>
<name>A0ABU8MA75_9PSEU</name>
<protein>
    <submittedName>
        <fullName evidence="5">Helix-turn-helix transcriptional regulator</fullName>
    </submittedName>
</protein>
<evidence type="ECO:0000259" key="4">
    <source>
        <dbReference type="PROSITE" id="PS01124"/>
    </source>
</evidence>
<sequence length="325" mass="35135">MPRTESSPVARFDVRSRDPEFAVHDISGTYAEYTARFLGSREGFSYVHSGVVAPGFALMHLEYGMATELRSEVSPEDLMVCRVTGGELSVSSGQDVVRAAPGAPTLLPPDRSGWTVELDDLRGDAVMLDRAAVDRAAAASGVEDGRLTFTSRTAVSPAAARYWDGVVDHVRRIVLADDDLAASRLVLGEATRALAVAALVMFADAGHVEDRRRSDRAEPAVLRRALAFIDEHAGEDIGVEDIAAASGVGARGLQQVFRRHRDTTPLAYLRRARMSRAHGDLVAADPTRGDTVGAIAARWAFTNPGRFSVEYRRIHGCSPSETLRH</sequence>
<dbReference type="PROSITE" id="PS01124">
    <property type="entry name" value="HTH_ARAC_FAMILY_2"/>
    <property type="match status" value="1"/>
</dbReference>
<dbReference type="Pfam" id="PF14525">
    <property type="entry name" value="AraC_binding_2"/>
    <property type="match status" value="1"/>
</dbReference>
<dbReference type="PANTHER" id="PTHR46796">
    <property type="entry name" value="HTH-TYPE TRANSCRIPTIONAL ACTIVATOR RHAS-RELATED"/>
    <property type="match status" value="1"/>
</dbReference>
<dbReference type="SUPFAM" id="SSF46689">
    <property type="entry name" value="Homeodomain-like"/>
    <property type="match status" value="1"/>
</dbReference>
<dbReference type="SMART" id="SM00342">
    <property type="entry name" value="HTH_ARAC"/>
    <property type="match status" value="1"/>
</dbReference>
<keyword evidence="2" id="KW-0238">DNA-binding</keyword>
<evidence type="ECO:0000256" key="3">
    <source>
        <dbReference type="ARBA" id="ARBA00023163"/>
    </source>
</evidence>
<dbReference type="Proteomes" id="UP001369736">
    <property type="component" value="Unassembled WGS sequence"/>
</dbReference>
<dbReference type="PANTHER" id="PTHR46796:SF12">
    <property type="entry name" value="HTH-TYPE DNA-BINDING TRANSCRIPTIONAL ACTIVATOR EUTR"/>
    <property type="match status" value="1"/>
</dbReference>
<dbReference type="RefSeq" id="WP_337705150.1">
    <property type="nucleotide sequence ID" value="NZ_JBBEGM010000009.1"/>
</dbReference>
<comment type="caution">
    <text evidence="5">The sequence shown here is derived from an EMBL/GenBank/DDBJ whole genome shotgun (WGS) entry which is preliminary data.</text>
</comment>
<dbReference type="InterPro" id="IPR050204">
    <property type="entry name" value="AraC_XylS_family_regulators"/>
</dbReference>
<keyword evidence="6" id="KW-1185">Reference proteome</keyword>
<evidence type="ECO:0000313" key="6">
    <source>
        <dbReference type="Proteomes" id="UP001369736"/>
    </source>
</evidence>